<evidence type="ECO:0000313" key="4">
    <source>
        <dbReference type="EMBL" id="TMO73679.1"/>
    </source>
</evidence>
<feature type="domain" description="Porin" evidence="2">
    <location>
        <begin position="12"/>
        <end position="379"/>
    </location>
</feature>
<dbReference type="Proteomes" id="UP000307164">
    <property type="component" value="Unassembled WGS sequence"/>
</dbReference>
<dbReference type="InterPro" id="IPR023614">
    <property type="entry name" value="Porin_dom_sf"/>
</dbReference>
<keyword evidence="1" id="KW-0732">Signal</keyword>
<dbReference type="Pfam" id="PF13609">
    <property type="entry name" value="Porin_4"/>
    <property type="match status" value="1"/>
</dbReference>
<dbReference type="EMBL" id="PNBX01000147">
    <property type="protein sequence ID" value="TMO62062.1"/>
    <property type="molecule type" value="Genomic_DNA"/>
</dbReference>
<protein>
    <recommendedName>
        <fullName evidence="2">Porin domain-containing protein</fullName>
    </recommendedName>
</protein>
<sequence length="396" mass="43659">MNKKLLSLTVGLACMSSSAHAEIRINGFASIVAGQTLDDNTSLYGYDDDISYKNESMFALQLSSDLQDGLSATAQVVARGNEDFDAEFEWAYVSYQINDDLKVSGGKMRIPFYRYSDFLDVGYAYRWVRPPQSVYNFAFSTYEGLNLLHSTTLGDWDSTMQVIYGSFSGKVPPAAGATPEQIELNDIMGINWTVSYDWFSARAAYIVADTTINASSIAGLTAALNGYGLTQQANNLLVDEDDGSFFGVGLSVDYNNFLFDAEYTQIEVTDSLLPDQTQYYASVGYRLNDWTVHLTYENNDDEHDSNRLNTVPVSIAGPNNTVVPVSLDPANTNAPLLKDLTNQVYLGAKQESSTVIVGARYDFHPSAAFKIDLSRFNDDITDQDIDVLAVAIDLVF</sequence>
<dbReference type="RefSeq" id="WP_138593771.1">
    <property type="nucleotide sequence ID" value="NZ_PNBW01000055.1"/>
</dbReference>
<comment type="caution">
    <text evidence="3">The sequence shown here is derived from an EMBL/GenBank/DDBJ whole genome shotgun (WGS) entry which is preliminary data.</text>
</comment>
<dbReference type="GO" id="GO:0015288">
    <property type="term" value="F:porin activity"/>
    <property type="evidence" value="ECO:0007669"/>
    <property type="project" value="InterPro"/>
</dbReference>
<reference evidence="3" key="3">
    <citation type="submission" date="2019-09" db="EMBL/GenBank/DDBJ databases">
        <title>Co-occurence of chitin degradation, pigmentation and bioactivity in marine Pseudoalteromonas.</title>
        <authorList>
            <person name="Sonnenschein E.C."/>
            <person name="Bech P.K."/>
        </authorList>
    </citation>
    <scope>NUCLEOTIDE SEQUENCE</scope>
    <source>
        <strain evidence="3">S3790</strain>
    </source>
</reference>
<keyword evidence="5" id="KW-1185">Reference proteome</keyword>
<dbReference type="EMBL" id="PNBW01000055">
    <property type="protein sequence ID" value="TMO73679.1"/>
    <property type="molecule type" value="Genomic_DNA"/>
</dbReference>
<dbReference type="SUPFAM" id="SSF56935">
    <property type="entry name" value="Porins"/>
    <property type="match status" value="1"/>
</dbReference>
<evidence type="ECO:0000313" key="3">
    <source>
        <dbReference type="EMBL" id="TMO62062.1"/>
    </source>
</evidence>
<feature type="signal peptide" evidence="1">
    <location>
        <begin position="1"/>
        <end position="21"/>
    </location>
</feature>
<gene>
    <name evidence="3" type="ORF">CWC19_20660</name>
    <name evidence="4" type="ORF">CWC20_12505</name>
</gene>
<name>A0A5S3UXG4_9GAMM</name>
<dbReference type="Gene3D" id="2.40.160.10">
    <property type="entry name" value="Porin"/>
    <property type="match status" value="1"/>
</dbReference>
<dbReference type="GO" id="GO:0016020">
    <property type="term" value="C:membrane"/>
    <property type="evidence" value="ECO:0007669"/>
    <property type="project" value="InterPro"/>
</dbReference>
<dbReference type="Proteomes" id="UP000307217">
    <property type="component" value="Unassembled WGS sequence"/>
</dbReference>
<evidence type="ECO:0000259" key="2">
    <source>
        <dbReference type="Pfam" id="PF13609"/>
    </source>
</evidence>
<proteinExistence type="predicted"/>
<reference evidence="5 6" key="1">
    <citation type="submission" date="2018-01" db="EMBL/GenBank/DDBJ databases">
        <authorList>
            <person name="Paulsen S."/>
            <person name="Gram L.K."/>
        </authorList>
    </citation>
    <scope>NUCLEOTIDE SEQUENCE [LARGE SCALE GENOMIC DNA]</scope>
    <source>
        <strain evidence="3 6">S3790</strain>
        <strain evidence="4 5">S3895</strain>
    </source>
</reference>
<feature type="chain" id="PRO_5024408394" description="Porin domain-containing protein" evidence="1">
    <location>
        <begin position="22"/>
        <end position="396"/>
    </location>
</feature>
<dbReference type="InterPro" id="IPR033900">
    <property type="entry name" value="Gram_neg_porin_domain"/>
</dbReference>
<evidence type="ECO:0000313" key="6">
    <source>
        <dbReference type="Proteomes" id="UP000307217"/>
    </source>
</evidence>
<evidence type="ECO:0000313" key="5">
    <source>
        <dbReference type="Proteomes" id="UP000307164"/>
    </source>
</evidence>
<organism evidence="3 6">
    <name type="scientific">Pseudoalteromonas aurantia</name>
    <dbReference type="NCBI Taxonomy" id="43654"/>
    <lineage>
        <taxon>Bacteria</taxon>
        <taxon>Pseudomonadati</taxon>
        <taxon>Pseudomonadota</taxon>
        <taxon>Gammaproteobacteria</taxon>
        <taxon>Alteromonadales</taxon>
        <taxon>Pseudoalteromonadaceae</taxon>
        <taxon>Pseudoalteromonas</taxon>
    </lineage>
</organism>
<accession>A0A5S3UXG4</accession>
<dbReference type="OrthoDB" id="197869at2"/>
<evidence type="ECO:0000256" key="1">
    <source>
        <dbReference type="SAM" id="SignalP"/>
    </source>
</evidence>
<reference evidence="5 6" key="2">
    <citation type="submission" date="2019-06" db="EMBL/GenBank/DDBJ databases">
        <title>Co-occurence of chitin degradation, pigmentation and bioactivity in marine Pseudoalteromonas.</title>
        <authorList>
            <person name="Sonnenschein E.C."/>
            <person name="Bech P.K."/>
        </authorList>
    </citation>
    <scope>NUCLEOTIDE SEQUENCE [LARGE SCALE GENOMIC DNA]</scope>
    <source>
        <strain evidence="6">S3790</strain>
        <strain evidence="4 5">S3895</strain>
    </source>
</reference>
<dbReference type="AlphaFoldDB" id="A0A5S3UXG4"/>